<feature type="region of interest" description="Disordered" evidence="2">
    <location>
        <begin position="9"/>
        <end position="31"/>
    </location>
</feature>
<gene>
    <name evidence="3" type="ORF">CSOL1703_00011981</name>
</gene>
<evidence type="ECO:0000313" key="4">
    <source>
        <dbReference type="Proteomes" id="UP000775872"/>
    </source>
</evidence>
<dbReference type="EMBL" id="CABFOC020000014">
    <property type="protein sequence ID" value="CAH0046252.1"/>
    <property type="molecule type" value="Genomic_DNA"/>
</dbReference>
<comment type="caution">
    <text evidence="3">The sequence shown here is derived from an EMBL/GenBank/DDBJ whole genome shotgun (WGS) entry which is preliminary data.</text>
</comment>
<evidence type="ECO:0000313" key="3">
    <source>
        <dbReference type="EMBL" id="CAH0046252.1"/>
    </source>
</evidence>
<keyword evidence="4" id="KW-1185">Reference proteome</keyword>
<protein>
    <submittedName>
        <fullName evidence="3">Uncharacterized protein</fullName>
    </submittedName>
</protein>
<name>A0A9P0EBC9_9HYPO</name>
<reference evidence="4" key="1">
    <citation type="submission" date="2019-06" db="EMBL/GenBank/DDBJ databases">
        <authorList>
            <person name="Broberg M."/>
        </authorList>
    </citation>
    <scope>NUCLEOTIDE SEQUENCE [LARGE SCALE GENOMIC DNA]</scope>
</reference>
<dbReference type="AlphaFoldDB" id="A0A9P0EBC9"/>
<evidence type="ECO:0000256" key="2">
    <source>
        <dbReference type="SAM" id="MobiDB-lite"/>
    </source>
</evidence>
<dbReference type="OrthoDB" id="5135906at2759"/>
<keyword evidence="1" id="KW-0175">Coiled coil</keyword>
<feature type="coiled-coil region" evidence="1">
    <location>
        <begin position="92"/>
        <end position="126"/>
    </location>
</feature>
<dbReference type="Proteomes" id="UP000775872">
    <property type="component" value="Unassembled WGS sequence"/>
</dbReference>
<accession>A0A9P0EBC9</accession>
<proteinExistence type="predicted"/>
<organism evidence="3 4">
    <name type="scientific">Clonostachys solani</name>
    <dbReference type="NCBI Taxonomy" id="160281"/>
    <lineage>
        <taxon>Eukaryota</taxon>
        <taxon>Fungi</taxon>
        <taxon>Dikarya</taxon>
        <taxon>Ascomycota</taxon>
        <taxon>Pezizomycotina</taxon>
        <taxon>Sordariomycetes</taxon>
        <taxon>Hypocreomycetidae</taxon>
        <taxon>Hypocreales</taxon>
        <taxon>Bionectriaceae</taxon>
        <taxon>Clonostachys</taxon>
    </lineage>
</organism>
<reference evidence="3 4" key="2">
    <citation type="submission" date="2021-10" db="EMBL/GenBank/DDBJ databases">
        <authorList>
            <person name="Piombo E."/>
        </authorList>
    </citation>
    <scope>NUCLEOTIDE SEQUENCE [LARGE SCALE GENOMIC DNA]</scope>
</reference>
<evidence type="ECO:0000256" key="1">
    <source>
        <dbReference type="SAM" id="Coils"/>
    </source>
</evidence>
<sequence>MLSEFAELWQAMKGEPSAAPEADPRSIDEEELQGDVDRLRWKLDIAIESADHHEETRETIRETFNDRWATATTEWKHSKAGQAFLKSWRVGHDKATKDHEAAQRKQTKLETQLHAAKLKLMRFQEE</sequence>